<evidence type="ECO:0000313" key="2">
    <source>
        <dbReference type="Proteomes" id="UP000822688"/>
    </source>
</evidence>
<organism evidence="1 2">
    <name type="scientific">Ceratodon purpureus</name>
    <name type="common">Fire moss</name>
    <name type="synonym">Dicranum purpureum</name>
    <dbReference type="NCBI Taxonomy" id="3225"/>
    <lineage>
        <taxon>Eukaryota</taxon>
        <taxon>Viridiplantae</taxon>
        <taxon>Streptophyta</taxon>
        <taxon>Embryophyta</taxon>
        <taxon>Bryophyta</taxon>
        <taxon>Bryophytina</taxon>
        <taxon>Bryopsida</taxon>
        <taxon>Dicranidae</taxon>
        <taxon>Pseudoditrichales</taxon>
        <taxon>Ditrichaceae</taxon>
        <taxon>Ceratodon</taxon>
    </lineage>
</organism>
<gene>
    <name evidence="1" type="ORF">KC19_VG263000</name>
</gene>
<dbReference type="EMBL" id="CM026426">
    <property type="protein sequence ID" value="KAG0574450.1"/>
    <property type="molecule type" value="Genomic_DNA"/>
</dbReference>
<dbReference type="EMBL" id="CM026426">
    <property type="protein sequence ID" value="KAG0574451.1"/>
    <property type="molecule type" value="Genomic_DNA"/>
</dbReference>
<keyword evidence="2" id="KW-1185">Reference proteome</keyword>
<protein>
    <submittedName>
        <fullName evidence="1">Uncharacterized protein</fullName>
    </submittedName>
</protein>
<dbReference type="AlphaFoldDB" id="A0A8T0HTT8"/>
<accession>A0A8T0HTT8</accession>
<dbReference type="Proteomes" id="UP000822688">
    <property type="component" value="Chromosome V"/>
</dbReference>
<comment type="caution">
    <text evidence="1">The sequence shown here is derived from an EMBL/GenBank/DDBJ whole genome shotgun (WGS) entry which is preliminary data.</text>
</comment>
<evidence type="ECO:0000313" key="1">
    <source>
        <dbReference type="EMBL" id="KAG0574450.1"/>
    </source>
</evidence>
<reference evidence="1" key="1">
    <citation type="submission" date="2020-06" db="EMBL/GenBank/DDBJ databases">
        <title>WGS assembly of Ceratodon purpureus strain R40.</title>
        <authorList>
            <person name="Carey S.B."/>
            <person name="Jenkins J."/>
            <person name="Shu S."/>
            <person name="Lovell J.T."/>
            <person name="Sreedasyam A."/>
            <person name="Maumus F."/>
            <person name="Tiley G.P."/>
            <person name="Fernandez-Pozo N."/>
            <person name="Barry K."/>
            <person name="Chen C."/>
            <person name="Wang M."/>
            <person name="Lipzen A."/>
            <person name="Daum C."/>
            <person name="Saski C.A."/>
            <person name="Payton A.C."/>
            <person name="Mcbreen J.C."/>
            <person name="Conrad R.E."/>
            <person name="Kollar L.M."/>
            <person name="Olsson S."/>
            <person name="Huttunen S."/>
            <person name="Landis J.B."/>
            <person name="Wickett N.J."/>
            <person name="Johnson M.G."/>
            <person name="Rensing S.A."/>
            <person name="Grimwood J."/>
            <person name="Schmutz J."/>
            <person name="Mcdaniel S.F."/>
        </authorList>
    </citation>
    <scope>NUCLEOTIDE SEQUENCE</scope>
    <source>
        <strain evidence="1">R40</strain>
    </source>
</reference>
<proteinExistence type="predicted"/>
<name>A0A8T0HTT8_CERPU</name>
<sequence length="137" mass="16428">MDMNDHSKKRSESIEKTESIEFSHPNLTLINCRPDESELVEESKIKYTCDPLSHRVLSNVKRGSFLWEWVHKRLREGRLYMLQPQEKQKCGQWKVYKGVRDLTRKIDHNFFRHVNVKDKSSLREIIRDSTRGYAELH</sequence>